<dbReference type="RefSeq" id="WP_062319103.1">
    <property type="nucleotide sequence ID" value="NZ_FPAI01000002.1"/>
</dbReference>
<reference evidence="1 4" key="2">
    <citation type="submission" date="2019-07" db="EMBL/GenBank/DDBJ databases">
        <title>Whole genome shotgun sequence of Halolactibacillus miurensis NBRC 100873.</title>
        <authorList>
            <person name="Hosoyama A."/>
            <person name="Uohara A."/>
            <person name="Ohji S."/>
            <person name="Ichikawa N."/>
        </authorList>
    </citation>
    <scope>NUCLEOTIDE SEQUENCE [LARGE SCALE GENOMIC DNA]</scope>
    <source>
        <strain evidence="1 4">NBRC 100873</strain>
    </source>
</reference>
<reference evidence="2 3" key="1">
    <citation type="submission" date="2016-10" db="EMBL/GenBank/DDBJ databases">
        <authorList>
            <person name="de Groot N.N."/>
        </authorList>
    </citation>
    <scope>NUCLEOTIDE SEQUENCE [LARGE SCALE GENOMIC DNA]</scope>
    <source>
        <strain evidence="2 3">DSM 17074</strain>
    </source>
</reference>
<dbReference type="InterPro" id="IPR022476">
    <property type="entry name" value="Spore_YabP/YqfC"/>
</dbReference>
<dbReference type="AlphaFoldDB" id="A0A1I6PPN2"/>
<accession>A0A1I6PPN2</accession>
<dbReference type="EMBL" id="BJWJ01000005">
    <property type="protein sequence ID" value="GEM03709.1"/>
    <property type="molecule type" value="Genomic_DNA"/>
</dbReference>
<dbReference type="Proteomes" id="UP000199139">
    <property type="component" value="Unassembled WGS sequence"/>
</dbReference>
<evidence type="ECO:0000313" key="3">
    <source>
        <dbReference type="Proteomes" id="UP000199139"/>
    </source>
</evidence>
<dbReference type="Pfam" id="PF07873">
    <property type="entry name" value="YabP"/>
    <property type="match status" value="1"/>
</dbReference>
<protein>
    <submittedName>
        <fullName evidence="2">Sporulation protein YqfC</fullName>
    </submittedName>
</protein>
<organism evidence="2 3">
    <name type="scientific">Halolactibacillus miurensis</name>
    <dbReference type="NCBI Taxonomy" id="306541"/>
    <lineage>
        <taxon>Bacteria</taxon>
        <taxon>Bacillati</taxon>
        <taxon>Bacillota</taxon>
        <taxon>Bacilli</taxon>
        <taxon>Bacillales</taxon>
        <taxon>Bacillaceae</taxon>
        <taxon>Halolactibacillus</taxon>
    </lineage>
</organism>
<evidence type="ECO:0000313" key="1">
    <source>
        <dbReference type="EMBL" id="GEM03709.1"/>
    </source>
</evidence>
<dbReference type="Proteomes" id="UP000321773">
    <property type="component" value="Unassembled WGS sequence"/>
</dbReference>
<proteinExistence type="predicted"/>
<sequence>MKPSMSKLTEMTQLINQVNINLVGDHLMVISRYEQLLMLSQSQIKVQLQHKYVTIHGEDLVVNILTVERLEVTGTIEAIRFEGR</sequence>
<evidence type="ECO:0000313" key="2">
    <source>
        <dbReference type="EMBL" id="SFS42151.1"/>
    </source>
</evidence>
<dbReference type="STRING" id="306541.SAMN05421668_102120"/>
<gene>
    <name evidence="1" type="ORF">HMI01_06970</name>
    <name evidence="2" type="ORF">SAMN05421668_102120</name>
</gene>
<dbReference type="EMBL" id="FPAI01000002">
    <property type="protein sequence ID" value="SFS42151.1"/>
    <property type="molecule type" value="Genomic_DNA"/>
</dbReference>
<keyword evidence="4" id="KW-1185">Reference proteome</keyword>
<evidence type="ECO:0000313" key="4">
    <source>
        <dbReference type="Proteomes" id="UP000321773"/>
    </source>
</evidence>
<name>A0A1I6PPN2_9BACI</name>